<dbReference type="AlphaFoldDB" id="A0A9D4UR01"/>
<dbReference type="Pfam" id="PF26576">
    <property type="entry name" value="IBH1_N"/>
    <property type="match status" value="1"/>
</dbReference>
<organism evidence="7 8">
    <name type="scientific">Adiantum capillus-veneris</name>
    <name type="common">Maidenhair fern</name>
    <dbReference type="NCBI Taxonomy" id="13818"/>
    <lineage>
        <taxon>Eukaryota</taxon>
        <taxon>Viridiplantae</taxon>
        <taxon>Streptophyta</taxon>
        <taxon>Embryophyta</taxon>
        <taxon>Tracheophyta</taxon>
        <taxon>Polypodiopsida</taxon>
        <taxon>Polypodiidae</taxon>
        <taxon>Polypodiales</taxon>
        <taxon>Pteridineae</taxon>
        <taxon>Pteridaceae</taxon>
        <taxon>Vittarioideae</taxon>
        <taxon>Adiantum</taxon>
    </lineage>
</organism>
<keyword evidence="2" id="KW-0805">Transcription regulation</keyword>
<accession>A0A9D4UR01</accession>
<dbReference type="PANTHER" id="PTHR33124:SF12">
    <property type="entry name" value="TRANSCRIPTION FACTOR BHLH148"/>
    <property type="match status" value="1"/>
</dbReference>
<dbReference type="GO" id="GO:0005634">
    <property type="term" value="C:nucleus"/>
    <property type="evidence" value="ECO:0007669"/>
    <property type="project" value="UniProtKB-SubCell"/>
</dbReference>
<protein>
    <recommendedName>
        <fullName evidence="6">IBH1-like N-terminal domain-containing protein</fullName>
    </recommendedName>
</protein>
<evidence type="ECO:0000256" key="4">
    <source>
        <dbReference type="ARBA" id="ARBA00023242"/>
    </source>
</evidence>
<sequence>MGKLNAMDGAPSSSPTEDAVLSDGSPLPPKYTPWHSVLFGHASSGACLSSPCVSVSSEVDLMAVDGHSARMPLSPRDHSSSLAYYPNHADPYIPTSPPSVHAAVCTAAMSSSLSALMHVGEYALVSGNGVTDAENGFIDAEMPAPTSNSLTAEENVALGLTPDGVFLKQRAFACSYINTLLPALRRIHSQGLPISLDEKVSAVKLAADMSLAVAAGGNNAWSQALLREVASTSTCRSLLSSPQKEARRRKPARMLLRKIKSSNPSMYRPGARCPKAHALVRRRRKYDDTTMHGSASPLYMADLLARGSHGFDNALDCSPLSMEPRLAQLSCVKHRMPYGRSARSSYLRILRSTKCKRKPWSRKGATSVEDDEVSRTSSTAVINKEQIESLGGLVPGGLNMDVPRLLEEAADYILTLRMQVEALQSLSRIVSP</sequence>
<dbReference type="InterPro" id="IPR044660">
    <property type="entry name" value="IBH1-like"/>
</dbReference>
<comment type="caution">
    <text evidence="7">The sequence shown here is derived from an EMBL/GenBank/DDBJ whole genome shotgun (WGS) entry which is preliminary data.</text>
</comment>
<dbReference type="Proteomes" id="UP000886520">
    <property type="component" value="Chromosome 13"/>
</dbReference>
<comment type="subcellular location">
    <subcellularLocation>
        <location evidence="1">Nucleus</location>
    </subcellularLocation>
</comment>
<evidence type="ECO:0000259" key="6">
    <source>
        <dbReference type="Pfam" id="PF26576"/>
    </source>
</evidence>
<keyword evidence="4" id="KW-0539">Nucleus</keyword>
<dbReference type="InterPro" id="IPR059002">
    <property type="entry name" value="IBH1_N"/>
</dbReference>
<evidence type="ECO:0000313" key="7">
    <source>
        <dbReference type="EMBL" id="KAI5071952.1"/>
    </source>
</evidence>
<dbReference type="OrthoDB" id="1901781at2759"/>
<keyword evidence="8" id="KW-1185">Reference proteome</keyword>
<dbReference type="InterPro" id="IPR044549">
    <property type="entry name" value="bHLH_AtIBH1-like"/>
</dbReference>
<evidence type="ECO:0000313" key="8">
    <source>
        <dbReference type="Proteomes" id="UP000886520"/>
    </source>
</evidence>
<dbReference type="PANTHER" id="PTHR33124">
    <property type="entry name" value="TRANSCRIPTION FACTOR IBH1-LIKE 1"/>
    <property type="match status" value="1"/>
</dbReference>
<dbReference type="EMBL" id="JABFUD020000013">
    <property type="protein sequence ID" value="KAI5071952.1"/>
    <property type="molecule type" value="Genomic_DNA"/>
</dbReference>
<dbReference type="GO" id="GO:0006355">
    <property type="term" value="P:regulation of DNA-templated transcription"/>
    <property type="evidence" value="ECO:0007669"/>
    <property type="project" value="InterPro"/>
</dbReference>
<keyword evidence="3" id="KW-0804">Transcription</keyword>
<feature type="region of interest" description="Disordered" evidence="5">
    <location>
        <begin position="1"/>
        <end position="25"/>
    </location>
</feature>
<dbReference type="CDD" id="cd11444">
    <property type="entry name" value="bHLH_AtIBH1_like"/>
    <property type="match status" value="1"/>
</dbReference>
<evidence type="ECO:0000256" key="1">
    <source>
        <dbReference type="ARBA" id="ARBA00004123"/>
    </source>
</evidence>
<reference evidence="7" key="1">
    <citation type="submission" date="2021-01" db="EMBL/GenBank/DDBJ databases">
        <title>Adiantum capillus-veneris genome.</title>
        <authorList>
            <person name="Fang Y."/>
            <person name="Liao Q."/>
        </authorList>
    </citation>
    <scope>NUCLEOTIDE SEQUENCE</scope>
    <source>
        <strain evidence="7">H3</strain>
        <tissue evidence="7">Leaf</tissue>
    </source>
</reference>
<name>A0A9D4UR01_ADICA</name>
<feature type="domain" description="IBH1-like N-terminal" evidence="6">
    <location>
        <begin position="170"/>
        <end position="231"/>
    </location>
</feature>
<gene>
    <name evidence="7" type="ORF">GOP47_0014203</name>
</gene>
<proteinExistence type="predicted"/>
<evidence type="ECO:0000256" key="5">
    <source>
        <dbReference type="SAM" id="MobiDB-lite"/>
    </source>
</evidence>
<evidence type="ECO:0000256" key="3">
    <source>
        <dbReference type="ARBA" id="ARBA00023163"/>
    </source>
</evidence>
<evidence type="ECO:0000256" key="2">
    <source>
        <dbReference type="ARBA" id="ARBA00023015"/>
    </source>
</evidence>